<evidence type="ECO:0000256" key="1">
    <source>
        <dbReference type="ARBA" id="ARBA00023286"/>
    </source>
</evidence>
<dbReference type="CDD" id="cd00038">
    <property type="entry name" value="CAP_ED"/>
    <property type="match status" value="1"/>
</dbReference>
<dbReference type="Proteomes" id="UP000699462">
    <property type="component" value="Unassembled WGS sequence"/>
</dbReference>
<organism evidence="4 5">
    <name type="scientific">Paragonimus westermani</name>
    <dbReference type="NCBI Taxonomy" id="34504"/>
    <lineage>
        <taxon>Eukaryota</taxon>
        <taxon>Metazoa</taxon>
        <taxon>Spiralia</taxon>
        <taxon>Lophotrochozoa</taxon>
        <taxon>Platyhelminthes</taxon>
        <taxon>Trematoda</taxon>
        <taxon>Digenea</taxon>
        <taxon>Plagiorchiida</taxon>
        <taxon>Troglotremata</taxon>
        <taxon>Troglotrematidae</taxon>
        <taxon>Paragonimus</taxon>
    </lineage>
</organism>
<proteinExistence type="predicted"/>
<keyword evidence="1" id="KW-0406">Ion transport</keyword>
<name>A0A8T0DUS0_9TREM</name>
<dbReference type="GO" id="GO:0044877">
    <property type="term" value="F:protein-containing complex binding"/>
    <property type="evidence" value="ECO:0007669"/>
    <property type="project" value="TreeGrafter"/>
</dbReference>
<dbReference type="PANTHER" id="PTHR45638:SF7">
    <property type="entry name" value="CYCLIC NUCLEOTIDE-GATED ION CHANNEL-LIKE, ISOFORM E"/>
    <property type="match status" value="1"/>
</dbReference>
<keyword evidence="5" id="KW-1185">Reference proteome</keyword>
<accession>A0A8T0DUS0</accession>
<evidence type="ECO:0000313" key="4">
    <source>
        <dbReference type="EMBL" id="KAF8571310.1"/>
    </source>
</evidence>
<evidence type="ECO:0000259" key="3">
    <source>
        <dbReference type="PROSITE" id="PS50042"/>
    </source>
</evidence>
<dbReference type="Gene3D" id="2.60.120.10">
    <property type="entry name" value="Jelly Rolls"/>
    <property type="match status" value="1"/>
</dbReference>
<dbReference type="InterPro" id="IPR014710">
    <property type="entry name" value="RmlC-like_jellyroll"/>
</dbReference>
<dbReference type="SUPFAM" id="SSF51206">
    <property type="entry name" value="cAMP-binding domain-like"/>
    <property type="match status" value="1"/>
</dbReference>
<dbReference type="GO" id="GO:0005221">
    <property type="term" value="F:intracellularly cyclic nucleotide-activated monoatomic cation channel activity"/>
    <property type="evidence" value="ECO:0007669"/>
    <property type="project" value="InterPro"/>
</dbReference>
<dbReference type="Pfam" id="PF00027">
    <property type="entry name" value="cNMP_binding"/>
    <property type="match status" value="1"/>
</dbReference>
<comment type="caution">
    <text evidence="4">The sequence shown here is derived from an EMBL/GenBank/DDBJ whole genome shotgun (WGS) entry which is preliminary data.</text>
</comment>
<evidence type="ECO:0000313" key="5">
    <source>
        <dbReference type="Proteomes" id="UP000699462"/>
    </source>
</evidence>
<dbReference type="InterPro" id="IPR050866">
    <property type="entry name" value="CNG_cation_channel"/>
</dbReference>
<keyword evidence="1" id="KW-0407">Ion channel</keyword>
<feature type="domain" description="Cyclic nucleotide-binding" evidence="3">
    <location>
        <begin position="1"/>
        <end position="79"/>
    </location>
</feature>
<sequence length="141" mass="15601">MHSLYVTPSPNNEVWSRMRKGDFFGDISALNNDGQKKQTADVRAVGYADLLVLSRQDVLDVLRDHPDAETHIMQSARKRLYSDESASRKSSSQPIKKELVNATGVTTSDSNSTSRKDRVEISVQGNFESAVQGATESLQTK</sequence>
<dbReference type="PROSITE" id="PS50042">
    <property type="entry name" value="CNMP_BINDING_3"/>
    <property type="match status" value="1"/>
</dbReference>
<feature type="region of interest" description="Disordered" evidence="2">
    <location>
        <begin position="74"/>
        <end position="121"/>
    </location>
</feature>
<dbReference type="InterPro" id="IPR000595">
    <property type="entry name" value="cNMP-bd_dom"/>
</dbReference>
<dbReference type="InterPro" id="IPR018490">
    <property type="entry name" value="cNMP-bd_dom_sf"/>
</dbReference>
<keyword evidence="1" id="KW-0813">Transport</keyword>
<feature type="compositionally biased region" description="Polar residues" evidence="2">
    <location>
        <begin position="103"/>
        <end position="113"/>
    </location>
</feature>
<gene>
    <name evidence="4" type="ORF">P879_01867</name>
</gene>
<dbReference type="AlphaFoldDB" id="A0A8T0DUS0"/>
<evidence type="ECO:0000256" key="2">
    <source>
        <dbReference type="SAM" id="MobiDB-lite"/>
    </source>
</evidence>
<reference evidence="4 5" key="1">
    <citation type="submission" date="2019-07" db="EMBL/GenBank/DDBJ databases">
        <title>Annotation for the trematode Paragonimus westermani.</title>
        <authorList>
            <person name="Choi Y.-J."/>
        </authorList>
    </citation>
    <scope>NUCLEOTIDE SEQUENCE [LARGE SCALE GENOMIC DNA]</scope>
    <source>
        <strain evidence="4">180907_Pwestermani</strain>
    </source>
</reference>
<dbReference type="PANTHER" id="PTHR45638">
    <property type="entry name" value="CYCLIC NUCLEOTIDE-GATED CATION CHANNEL SUBUNIT A"/>
    <property type="match status" value="1"/>
</dbReference>
<protein>
    <recommendedName>
        <fullName evidence="3">Cyclic nucleotide-binding domain-containing protein</fullName>
    </recommendedName>
</protein>
<keyword evidence="1" id="KW-1071">Ligand-gated ion channel</keyword>
<dbReference type="EMBL" id="JTDF01000594">
    <property type="protein sequence ID" value="KAF8571310.1"/>
    <property type="molecule type" value="Genomic_DNA"/>
</dbReference>
<dbReference type="OrthoDB" id="421226at2759"/>